<protein>
    <recommendedName>
        <fullName evidence="3">Apea-like HEPN domain-containing protein</fullName>
    </recommendedName>
</protein>
<dbReference type="AlphaFoldDB" id="A0A840ZRQ5"/>
<keyword evidence="2" id="KW-1185">Reference proteome</keyword>
<sequence>MRSFEEMTGIVDGNIRYSGFGFREFFEILPDAFVVRPEISRSESIKLFSKALRECRHAGKMNGDHLIERAEAIHRSSLAVPQVKFALWTKFRATNMASHPSFRLCWHGVEVRSAARLPKHLRHSDYFFGGFGRIYPDEPQGFGHIIMYCADRTEARAVERMMDTLQLVTGLINLYEVWQGRTLWAGRNWTDGRLWLGPNQFVFREKEFLSDKNILYNTDYDEESWRQNPLSMDRVLKVVPIVRRALSALKNHPLNDMLSRSVMLLQDGFVARDSNHRLLRYWSALEQIYVESNDKMRSNEKILDRAIFAEAEPEICRWKLSHIARLRNNYVHAGGSSDDLNYMSQFLREMLARHINHWIFKGINLKNHREMLDLVSMSSDRDMLLNRRKLINKRLKYIDDIVNTFEVD</sequence>
<proteinExistence type="predicted"/>
<gene>
    <name evidence="1" type="ORF">HNR00_004449</name>
</gene>
<evidence type="ECO:0000313" key="2">
    <source>
        <dbReference type="Proteomes" id="UP000583454"/>
    </source>
</evidence>
<comment type="caution">
    <text evidence="1">The sequence shown here is derived from an EMBL/GenBank/DDBJ whole genome shotgun (WGS) entry which is preliminary data.</text>
</comment>
<reference evidence="1 2" key="1">
    <citation type="submission" date="2020-08" db="EMBL/GenBank/DDBJ databases">
        <title>Genomic Encyclopedia of Type Strains, Phase IV (KMG-IV): sequencing the most valuable type-strain genomes for metagenomic binning, comparative biology and taxonomic classification.</title>
        <authorList>
            <person name="Goeker M."/>
        </authorList>
    </citation>
    <scope>NUCLEOTIDE SEQUENCE [LARGE SCALE GENOMIC DNA]</scope>
    <source>
        <strain evidence="1 2">DSM 2163</strain>
    </source>
</reference>
<dbReference type="RefSeq" id="WP_183573039.1">
    <property type="nucleotide sequence ID" value="NZ_JACHOP010000027.1"/>
</dbReference>
<dbReference type="EMBL" id="JACHOP010000027">
    <property type="protein sequence ID" value="MBB5759715.1"/>
    <property type="molecule type" value="Genomic_DNA"/>
</dbReference>
<evidence type="ECO:0000313" key="1">
    <source>
        <dbReference type="EMBL" id="MBB5759715.1"/>
    </source>
</evidence>
<organism evidence="1 2">
    <name type="scientific">Methylorubrum rhodinum</name>
    <dbReference type="NCBI Taxonomy" id="29428"/>
    <lineage>
        <taxon>Bacteria</taxon>
        <taxon>Pseudomonadati</taxon>
        <taxon>Pseudomonadota</taxon>
        <taxon>Alphaproteobacteria</taxon>
        <taxon>Hyphomicrobiales</taxon>
        <taxon>Methylobacteriaceae</taxon>
        <taxon>Methylorubrum</taxon>
    </lineage>
</organism>
<evidence type="ECO:0008006" key="3">
    <source>
        <dbReference type="Google" id="ProtNLM"/>
    </source>
</evidence>
<accession>A0A840ZRQ5</accession>
<name>A0A840ZRQ5_9HYPH</name>
<dbReference type="Proteomes" id="UP000583454">
    <property type="component" value="Unassembled WGS sequence"/>
</dbReference>